<organism evidence="1 2">
    <name type="scientific">Lentinula raphanica</name>
    <dbReference type="NCBI Taxonomy" id="153919"/>
    <lineage>
        <taxon>Eukaryota</taxon>
        <taxon>Fungi</taxon>
        <taxon>Dikarya</taxon>
        <taxon>Basidiomycota</taxon>
        <taxon>Agaricomycotina</taxon>
        <taxon>Agaricomycetes</taxon>
        <taxon>Agaricomycetidae</taxon>
        <taxon>Agaricales</taxon>
        <taxon>Marasmiineae</taxon>
        <taxon>Omphalotaceae</taxon>
        <taxon>Lentinula</taxon>
    </lineage>
</organism>
<comment type="caution">
    <text evidence="1">The sequence shown here is derived from an EMBL/GenBank/DDBJ whole genome shotgun (WGS) entry which is preliminary data.</text>
</comment>
<dbReference type="AlphaFoldDB" id="A0AA38PEW9"/>
<proteinExistence type="predicted"/>
<dbReference type="Proteomes" id="UP001163846">
    <property type="component" value="Unassembled WGS sequence"/>
</dbReference>
<name>A0AA38PEW9_9AGAR</name>
<keyword evidence="2" id="KW-1185">Reference proteome</keyword>
<sequence length="1018" mass="115000">MFFFRSMSSLACSAGLSCEGIVYPIVIVRVQEKGVIEALIIATRNKPTRDKRVTDLPVIANQRALPCEWSTSLSAMSSSEENLHLFDNWQALFLSESLKSIWSDLRPDPELVSPQCCATLLMRKPGLRDLVDRAYTKANPNILKDSADFPQHPRAMIYYREEFCKVLDSLEGLREPLGQVADGTAFEPSTSEWLRGWAPSDDDDDDFSSAVLEHIQKLEIPHIWPSGEPLLVLHEYGRFQSDSQMNERLEHIFAPNENTFLVNASGTGKTRLLYEGLCKHWGFYFTAAVDTSRLGSTDVQSDIKRRIEGHPVFMSMARDRGSYSETLTSAIATLAHRCFSEILLARLLVFKSYLEIVTKGGIEDIHKTRWFLAQLQPYLVDNLDSFAALRSLISASNASDIVIDECIAQCMEDVTNSFLQMSPEPHFFVVLDEANVVSERDTFAFRSVHGPHPILKEIIQVWHSHLQAMPASMVIAGTCIPDIYYKDDEWMGWRWVSSTGAFDNIADQQNYVLKYLPPSFASSPSGKNLVRRIWCWLRGRHRATAAFLETLVETGFQSPHSRLNWYIHMFTGFWPSEPARYIQAEPELEFLPELDGIPVSHLERSPELRANLHHLLLQHLIADYRFSPSPFHEIAWVTSAFGHFIDNTMSNIAVDEPLMLVAVARWLSEQNSLAPNFNRFMTLRSSADNHLLYGMDYVIFALALCFNSTPKLSSILSFATRTPPHWAAQQAHLVALRKRKKGDSVTAVPVQYSPEIPSQLVFCTSLSADVLGWLEDSKGVPFCLHATASMATLYFILELHNHMQICVALQLCPDADQADGLDIGVIQATIDAMTPSVLLNQDSVLDGKILSQVDEEVPMQFWKNNSVKLLRILVSLETKLEVQDIWPKVPSQYPIASLNISVLREAVENIPQEAILHSIVASIVGDFKTKPIPYKFQTHTKRNLPKAFLEDPPSIVKSDHTRLTRSKTALLKNLDISQDQSSQDQHLLVPARKKPRVTKDTKTLSRTVHSGYNLRKRK</sequence>
<evidence type="ECO:0000313" key="1">
    <source>
        <dbReference type="EMBL" id="KAJ3841653.1"/>
    </source>
</evidence>
<accession>A0AA38PEW9</accession>
<reference evidence="1" key="1">
    <citation type="submission" date="2022-08" db="EMBL/GenBank/DDBJ databases">
        <authorList>
            <consortium name="DOE Joint Genome Institute"/>
            <person name="Min B."/>
            <person name="Riley R."/>
            <person name="Sierra-Patev S."/>
            <person name="Naranjo-Ortiz M."/>
            <person name="Looney B."/>
            <person name="Konkel Z."/>
            <person name="Slot J.C."/>
            <person name="Sakamoto Y."/>
            <person name="Steenwyk J.L."/>
            <person name="Rokas A."/>
            <person name="Carro J."/>
            <person name="Camarero S."/>
            <person name="Ferreira P."/>
            <person name="Molpeceres G."/>
            <person name="Ruiz-Duenas F.J."/>
            <person name="Serrano A."/>
            <person name="Henrissat B."/>
            <person name="Drula E."/>
            <person name="Hughes K.W."/>
            <person name="Mata J.L."/>
            <person name="Ishikawa N.K."/>
            <person name="Vargas-Isla R."/>
            <person name="Ushijima S."/>
            <person name="Smith C.A."/>
            <person name="Ahrendt S."/>
            <person name="Andreopoulos W."/>
            <person name="He G."/>
            <person name="Labutti K."/>
            <person name="Lipzen A."/>
            <person name="Ng V."/>
            <person name="Sandor L."/>
            <person name="Barry K."/>
            <person name="Martinez A.T."/>
            <person name="Xiao Y."/>
            <person name="Gibbons J.G."/>
            <person name="Terashima K."/>
            <person name="Hibbett D.S."/>
            <person name="Grigoriev I.V."/>
        </authorList>
    </citation>
    <scope>NUCLEOTIDE SEQUENCE</scope>
    <source>
        <strain evidence="1">TFB9207</strain>
    </source>
</reference>
<gene>
    <name evidence="1" type="ORF">F5878DRAFT_452624</name>
</gene>
<dbReference type="EMBL" id="MU806032">
    <property type="protein sequence ID" value="KAJ3841653.1"/>
    <property type="molecule type" value="Genomic_DNA"/>
</dbReference>
<protein>
    <submittedName>
        <fullName evidence="1">Uncharacterized protein</fullName>
    </submittedName>
</protein>
<evidence type="ECO:0000313" key="2">
    <source>
        <dbReference type="Proteomes" id="UP001163846"/>
    </source>
</evidence>
<dbReference type="PROSITE" id="PS51257">
    <property type="entry name" value="PROKAR_LIPOPROTEIN"/>
    <property type="match status" value="1"/>
</dbReference>